<feature type="compositionally biased region" description="Basic and acidic residues" evidence="1">
    <location>
        <begin position="102"/>
        <end position="133"/>
    </location>
</feature>
<feature type="compositionally biased region" description="Basic and acidic residues" evidence="1">
    <location>
        <begin position="67"/>
        <end position="79"/>
    </location>
</feature>
<reference evidence="2 3" key="2">
    <citation type="submission" date="2018-10" db="EMBL/GenBank/DDBJ databases">
        <authorList>
            <consortium name="Pathogen Informatics"/>
        </authorList>
    </citation>
    <scope>NUCLEOTIDE SEQUENCE [LARGE SCALE GENOMIC DNA]</scope>
</reference>
<organism evidence="4">
    <name type="scientific">Enterobius vermicularis</name>
    <name type="common">Human pinworm</name>
    <dbReference type="NCBI Taxonomy" id="51028"/>
    <lineage>
        <taxon>Eukaryota</taxon>
        <taxon>Metazoa</taxon>
        <taxon>Ecdysozoa</taxon>
        <taxon>Nematoda</taxon>
        <taxon>Chromadorea</taxon>
        <taxon>Rhabditida</taxon>
        <taxon>Spirurina</taxon>
        <taxon>Oxyuridomorpha</taxon>
        <taxon>Oxyuroidea</taxon>
        <taxon>Oxyuridae</taxon>
        <taxon>Enterobius</taxon>
    </lineage>
</organism>
<proteinExistence type="predicted"/>
<evidence type="ECO:0000256" key="1">
    <source>
        <dbReference type="SAM" id="MobiDB-lite"/>
    </source>
</evidence>
<dbReference type="WBParaSite" id="EVEC_0001213001-mRNA-1">
    <property type="protein sequence ID" value="EVEC_0001213001-mRNA-1"/>
    <property type="gene ID" value="EVEC_0001213001"/>
</dbReference>
<feature type="region of interest" description="Disordered" evidence="1">
    <location>
        <begin position="38"/>
        <end position="133"/>
    </location>
</feature>
<dbReference type="OrthoDB" id="5858311at2759"/>
<evidence type="ECO:0000313" key="2">
    <source>
        <dbReference type="EMBL" id="VDD96617.1"/>
    </source>
</evidence>
<reference evidence="4" key="1">
    <citation type="submission" date="2017-02" db="UniProtKB">
        <authorList>
            <consortium name="WormBaseParasite"/>
        </authorList>
    </citation>
    <scope>IDENTIFICATION</scope>
</reference>
<evidence type="ECO:0000313" key="4">
    <source>
        <dbReference type="WBParaSite" id="EVEC_0001213001-mRNA-1"/>
    </source>
</evidence>
<protein>
    <submittedName>
        <fullName evidence="2 4">Uncharacterized protein</fullName>
    </submittedName>
</protein>
<feature type="region of interest" description="Disordered" evidence="1">
    <location>
        <begin position="187"/>
        <end position="212"/>
    </location>
</feature>
<name>A0A0N4VMH2_ENTVE</name>
<dbReference type="EMBL" id="UXUI01011940">
    <property type="protein sequence ID" value="VDD96617.1"/>
    <property type="molecule type" value="Genomic_DNA"/>
</dbReference>
<dbReference type="AlphaFoldDB" id="A0A0N4VMH2"/>
<sequence>MLVDGKKLVLGRVQFNGPPFSDLSDCLFSYLLAVFRRQSTMSSEESDNENLLAKKMKRSGEVSTEGDELKRPCLEKASQDSDPENEEPLPKEKSPDSSGETASEKESSVTENKGITDDVEGTKECSTEKKDSSSESLSSYENFYAFVRFETTLRSFRRLSLRVDSEYHRLPLCKSCWLSVSLQIDQDDSPKNEKKSTGQSKTVRKTGEESSRFKRMRRLAAVAGLRFKYKQLEGIKSESKKYRILKDFMIEHGVTKFSLKACKEYRLKKEEEAEVAELMKNEIIDAESTKRVTRGSRRQMESEGKPRRAFLETFSSSSDSEREKMIEENGQVFSRLKGIVSDDSKSCLFINIRRNIFCLKFSRAENFCYVILELSHVDKTTTTKFSVIAYLPACMYVDHNR</sequence>
<dbReference type="Proteomes" id="UP000274131">
    <property type="component" value="Unassembled WGS sequence"/>
</dbReference>
<accession>A0A0N4VMH2</accession>
<keyword evidence="3" id="KW-1185">Reference proteome</keyword>
<gene>
    <name evidence="2" type="ORF">EVEC_LOCUS11368</name>
</gene>
<evidence type="ECO:0000313" key="3">
    <source>
        <dbReference type="Proteomes" id="UP000274131"/>
    </source>
</evidence>
<dbReference type="STRING" id="51028.A0A0N4VMH2"/>